<keyword evidence="6" id="KW-0342">GTP-binding</keyword>
<dbReference type="SUPFAM" id="SSF82051">
    <property type="entry name" value="Obg GTP-binding protein N-terminal domain"/>
    <property type="match status" value="1"/>
</dbReference>
<feature type="domain" description="OCT" evidence="9">
    <location>
        <begin position="603"/>
        <end position="682"/>
    </location>
</feature>
<dbReference type="FunFam" id="2.70.210.12:FF:000001">
    <property type="entry name" value="GTPase Obg"/>
    <property type="match status" value="1"/>
</dbReference>
<dbReference type="GO" id="GO:0000287">
    <property type="term" value="F:magnesium ion binding"/>
    <property type="evidence" value="ECO:0007669"/>
    <property type="project" value="InterPro"/>
</dbReference>
<dbReference type="GO" id="GO:0005525">
    <property type="term" value="F:GTP binding"/>
    <property type="evidence" value="ECO:0007669"/>
    <property type="project" value="UniProtKB-KW"/>
</dbReference>
<dbReference type="EMBL" id="BAABME010002679">
    <property type="protein sequence ID" value="GAA0155657.1"/>
    <property type="molecule type" value="Genomic_DNA"/>
</dbReference>
<feature type="domain" description="OBG-type G" evidence="8">
    <location>
        <begin position="408"/>
        <end position="576"/>
    </location>
</feature>
<dbReference type="GO" id="GO:0009658">
    <property type="term" value="P:chloroplast organization"/>
    <property type="evidence" value="ECO:0007669"/>
    <property type="project" value="UniProtKB-ARBA"/>
</dbReference>
<sequence>MYCSIPMITSSSSTLHSFTSSPIIQARIHPNPNKTGPNKPRKPGPNKHLRKPTKLKSKNIVVPGGEATTYTRLPPKEDIFLGHYDEDGIVGLEISSLKESKYAKELSLNEELKKDDIFLGNYDEDSVVGANGSEIISFSESMDAKELNLNEEFKKRLEFEGGDEEVVGRGKGKGRKLGVGENGRKVEVGEGLGFDYGKFELYELDGSDYESDNDDDFDENLHVMGFEGEGSEGIKEKGVPAVMRCFDRAKIFVRAGDGGNGVVAMRREKFVPLGGPSGGDGGRGGNVYVEVEGSMNSLLPFRQRVHFRAGRGSHGQGSKQNGAKGEDVVVKVPPGTVIREATVDEFGGQGDVLLELLHPGQRALLLPGGKGGRGNASFKSGMNKVPKIAENGEEGLEMWLELELKLVADVGIVGAPNAGKSTFLSVVSAAQPAIANYPFTTLLPNLGVVSFDYDATMVVADLPGLLEGAHRGFGLGHEFLRHTERCSVLVHIIDGSSQQPEYEFDAVRLELEMFNPEVTEKPFLVVYNKMDLPEASENWISFRESLCARGIEPFCMSAVMADGTHEVICAAYELVQKRREAYKDEAPGSQVNLNHVADMMQKQRTAPINEFEISHDSDSGVWHVDGAGLLRFVQMTNWRYIDSERRFQHVLDACGVFKSLVKLGVKEGDTVFIGEMEMVWHDSSDNSGPARLKKWAEKSIK</sequence>
<evidence type="ECO:0000313" key="11">
    <source>
        <dbReference type="EMBL" id="GAA0155657.1"/>
    </source>
</evidence>
<keyword evidence="12" id="KW-1185">Reference proteome</keyword>
<dbReference type="NCBIfam" id="NF008955">
    <property type="entry name" value="PRK12297.1"/>
    <property type="match status" value="1"/>
</dbReference>
<dbReference type="NCBIfam" id="TIGR03595">
    <property type="entry name" value="Obg_CgtA_exten"/>
    <property type="match status" value="1"/>
</dbReference>
<reference evidence="11 12" key="1">
    <citation type="submission" date="2024-01" db="EMBL/GenBank/DDBJ databases">
        <title>The complete chloroplast genome sequence of Lithospermum erythrorhizon: insights into the phylogenetic relationship among Boraginaceae species and the maternal lineages of purple gromwells.</title>
        <authorList>
            <person name="Okada T."/>
            <person name="Watanabe K."/>
        </authorList>
    </citation>
    <scope>NUCLEOTIDE SEQUENCE [LARGE SCALE GENOMIC DNA]</scope>
</reference>
<feature type="domain" description="Obg" evidence="10">
    <location>
        <begin position="243"/>
        <end position="407"/>
    </location>
</feature>
<evidence type="ECO:0000256" key="3">
    <source>
        <dbReference type="ARBA" id="ARBA00022723"/>
    </source>
</evidence>
<dbReference type="GO" id="GO:0042254">
    <property type="term" value="P:ribosome biogenesis"/>
    <property type="evidence" value="ECO:0007669"/>
    <property type="project" value="UniProtKB-UniRule"/>
</dbReference>
<dbReference type="SUPFAM" id="SSF52540">
    <property type="entry name" value="P-loop containing nucleoside triphosphate hydrolases"/>
    <property type="match status" value="1"/>
</dbReference>
<dbReference type="PROSITE" id="PS51710">
    <property type="entry name" value="G_OBG"/>
    <property type="match status" value="1"/>
</dbReference>
<evidence type="ECO:0000256" key="6">
    <source>
        <dbReference type="ARBA" id="ARBA00023134"/>
    </source>
</evidence>
<evidence type="ECO:0000259" key="9">
    <source>
        <dbReference type="PROSITE" id="PS51881"/>
    </source>
</evidence>
<dbReference type="Pfam" id="PF01926">
    <property type="entry name" value="MMR_HSR1"/>
    <property type="match status" value="1"/>
</dbReference>
<dbReference type="InterPro" id="IPR027417">
    <property type="entry name" value="P-loop_NTPase"/>
</dbReference>
<dbReference type="InterPro" id="IPR036726">
    <property type="entry name" value="GTP1_OBG_dom_sf"/>
</dbReference>
<dbReference type="InterPro" id="IPR045086">
    <property type="entry name" value="OBG_GTPase"/>
</dbReference>
<feature type="region of interest" description="Disordered" evidence="7">
    <location>
        <begin position="26"/>
        <end position="55"/>
    </location>
</feature>
<dbReference type="GO" id="GO:0005739">
    <property type="term" value="C:mitochondrion"/>
    <property type="evidence" value="ECO:0007669"/>
    <property type="project" value="TreeGrafter"/>
</dbReference>
<dbReference type="SUPFAM" id="SSF102741">
    <property type="entry name" value="Obg GTP-binding protein C-terminal domain"/>
    <property type="match status" value="1"/>
</dbReference>
<evidence type="ECO:0000256" key="5">
    <source>
        <dbReference type="ARBA" id="ARBA00022842"/>
    </source>
</evidence>
<dbReference type="NCBIfam" id="NF008954">
    <property type="entry name" value="PRK12296.1"/>
    <property type="match status" value="1"/>
</dbReference>
<evidence type="ECO:0008006" key="13">
    <source>
        <dbReference type="Google" id="ProtNLM"/>
    </source>
</evidence>
<organism evidence="11 12">
    <name type="scientific">Lithospermum erythrorhizon</name>
    <name type="common">Purple gromwell</name>
    <name type="synonym">Lithospermum officinale var. erythrorhizon</name>
    <dbReference type="NCBI Taxonomy" id="34254"/>
    <lineage>
        <taxon>Eukaryota</taxon>
        <taxon>Viridiplantae</taxon>
        <taxon>Streptophyta</taxon>
        <taxon>Embryophyta</taxon>
        <taxon>Tracheophyta</taxon>
        <taxon>Spermatophyta</taxon>
        <taxon>Magnoliopsida</taxon>
        <taxon>eudicotyledons</taxon>
        <taxon>Gunneridae</taxon>
        <taxon>Pentapetalae</taxon>
        <taxon>asterids</taxon>
        <taxon>lamiids</taxon>
        <taxon>Boraginales</taxon>
        <taxon>Boraginaceae</taxon>
        <taxon>Boraginoideae</taxon>
        <taxon>Lithospermeae</taxon>
        <taxon>Lithospermum</taxon>
    </lineage>
</organism>
<dbReference type="PRINTS" id="PR00326">
    <property type="entry name" value="GTP1OBG"/>
</dbReference>
<dbReference type="NCBIfam" id="NF008956">
    <property type="entry name" value="PRK12299.1"/>
    <property type="match status" value="1"/>
</dbReference>
<comment type="cofactor">
    <cofactor evidence="1">
        <name>Mg(2+)</name>
        <dbReference type="ChEBI" id="CHEBI:18420"/>
    </cofactor>
</comment>
<dbReference type="InterPro" id="IPR031167">
    <property type="entry name" value="G_OBG"/>
</dbReference>
<dbReference type="InterPro" id="IPR006074">
    <property type="entry name" value="GTP1-OBG_CS"/>
</dbReference>
<dbReference type="NCBIfam" id="TIGR02729">
    <property type="entry name" value="Obg_CgtA"/>
    <property type="match status" value="1"/>
</dbReference>
<dbReference type="PROSITE" id="PS00905">
    <property type="entry name" value="GTP1_OBG"/>
    <property type="match status" value="1"/>
</dbReference>
<keyword evidence="3" id="KW-0479">Metal-binding</keyword>
<dbReference type="PANTHER" id="PTHR11702">
    <property type="entry name" value="DEVELOPMENTALLY REGULATED GTP-BINDING PROTEIN-RELATED"/>
    <property type="match status" value="1"/>
</dbReference>
<proteinExistence type="inferred from homology"/>
<dbReference type="Gene3D" id="3.40.50.300">
    <property type="entry name" value="P-loop containing nucleotide triphosphate hydrolases"/>
    <property type="match status" value="1"/>
</dbReference>
<dbReference type="InterPro" id="IPR015349">
    <property type="entry name" value="OCT_dom"/>
</dbReference>
<dbReference type="Gene3D" id="2.70.210.12">
    <property type="entry name" value="GTP1/OBG domain"/>
    <property type="match status" value="1"/>
</dbReference>
<dbReference type="Pfam" id="PF09269">
    <property type="entry name" value="DUF1967"/>
    <property type="match status" value="1"/>
</dbReference>
<dbReference type="InterPro" id="IPR006073">
    <property type="entry name" value="GTP-bd"/>
</dbReference>
<keyword evidence="5" id="KW-0460">Magnesium</keyword>
<dbReference type="FunFam" id="3.40.50.300:FF:000515">
    <property type="entry name" value="GTPase Obg"/>
    <property type="match status" value="1"/>
</dbReference>
<dbReference type="HAMAP" id="MF_01454">
    <property type="entry name" value="GTPase_Obg"/>
    <property type="match status" value="1"/>
</dbReference>
<comment type="similarity">
    <text evidence="2">Belongs to the TRAFAC class OBG-HflX-like GTPase superfamily. OBG GTPase family.</text>
</comment>
<dbReference type="Gene3D" id="3.30.300.350">
    <property type="entry name" value="GTP-binding protein OBG, C-terminal domain"/>
    <property type="match status" value="1"/>
</dbReference>
<evidence type="ECO:0000256" key="4">
    <source>
        <dbReference type="ARBA" id="ARBA00022741"/>
    </source>
</evidence>
<protein>
    <recommendedName>
        <fullName evidence="13">GTP-binding protein OBGC, chloroplastic</fullName>
    </recommendedName>
</protein>
<dbReference type="InterPro" id="IPR036346">
    <property type="entry name" value="GTP-bd_prot_GTP1/OBG_C_sf"/>
</dbReference>
<evidence type="ECO:0000256" key="1">
    <source>
        <dbReference type="ARBA" id="ARBA00001946"/>
    </source>
</evidence>
<dbReference type="PROSITE" id="PS51883">
    <property type="entry name" value="OBG"/>
    <property type="match status" value="1"/>
</dbReference>
<evidence type="ECO:0000256" key="7">
    <source>
        <dbReference type="SAM" id="MobiDB-lite"/>
    </source>
</evidence>
<dbReference type="GO" id="GO:0003924">
    <property type="term" value="F:GTPase activity"/>
    <property type="evidence" value="ECO:0007669"/>
    <property type="project" value="InterPro"/>
</dbReference>
<dbReference type="InterPro" id="IPR006169">
    <property type="entry name" value="GTP1_OBG_dom"/>
</dbReference>
<dbReference type="Pfam" id="PF01018">
    <property type="entry name" value="GTP1_OBG"/>
    <property type="match status" value="1"/>
</dbReference>
<dbReference type="AlphaFoldDB" id="A0AAV3PXK8"/>
<feature type="compositionally biased region" description="Basic residues" evidence="7">
    <location>
        <begin position="39"/>
        <end position="55"/>
    </location>
</feature>
<keyword evidence="4" id="KW-0547">Nucleotide-binding</keyword>
<dbReference type="PROSITE" id="PS51881">
    <property type="entry name" value="OCT"/>
    <property type="match status" value="1"/>
</dbReference>
<gene>
    <name evidence="11" type="ORF">LIER_13341</name>
</gene>
<evidence type="ECO:0000259" key="10">
    <source>
        <dbReference type="PROSITE" id="PS51883"/>
    </source>
</evidence>
<evidence type="ECO:0000256" key="2">
    <source>
        <dbReference type="ARBA" id="ARBA00007699"/>
    </source>
</evidence>
<dbReference type="Proteomes" id="UP001454036">
    <property type="component" value="Unassembled WGS sequence"/>
</dbReference>
<name>A0AAV3PXK8_LITER</name>
<dbReference type="InterPro" id="IPR014100">
    <property type="entry name" value="GTP-bd_Obg/CgtA"/>
</dbReference>
<evidence type="ECO:0000313" key="12">
    <source>
        <dbReference type="Proteomes" id="UP001454036"/>
    </source>
</evidence>
<evidence type="ECO:0000259" key="8">
    <source>
        <dbReference type="PROSITE" id="PS51710"/>
    </source>
</evidence>
<accession>A0AAV3PXK8</accession>
<dbReference type="CDD" id="cd01898">
    <property type="entry name" value="Obg"/>
    <property type="match status" value="1"/>
</dbReference>
<comment type="caution">
    <text evidence="11">The sequence shown here is derived from an EMBL/GenBank/DDBJ whole genome shotgun (WGS) entry which is preliminary data.</text>
</comment>
<dbReference type="PANTHER" id="PTHR11702:SF44">
    <property type="entry name" value="GTP-BINDING PROTEIN OBGC, CHLOROPLASTIC"/>
    <property type="match status" value="1"/>
</dbReference>